<evidence type="ECO:0000313" key="5">
    <source>
        <dbReference type="EMBL" id="MBM7636150.1"/>
    </source>
</evidence>
<dbReference type="NCBIfam" id="TIGR02092">
    <property type="entry name" value="glgD"/>
    <property type="match status" value="1"/>
</dbReference>
<dbReference type="Gene3D" id="3.90.550.10">
    <property type="entry name" value="Spore Coat Polysaccharide Biosynthesis Protein SpsA, Chain A"/>
    <property type="match status" value="1"/>
</dbReference>
<comment type="caution">
    <text evidence="5">The sequence shown here is derived from an EMBL/GenBank/DDBJ whole genome shotgun (WGS) entry which is preliminary data.</text>
</comment>
<dbReference type="GO" id="GO:0008878">
    <property type="term" value="F:glucose-1-phosphate adenylyltransferase activity"/>
    <property type="evidence" value="ECO:0007669"/>
    <property type="project" value="UniProtKB-EC"/>
</dbReference>
<dbReference type="CDD" id="cd04651">
    <property type="entry name" value="LbH_G1P_AT_C"/>
    <property type="match status" value="1"/>
</dbReference>
<gene>
    <name evidence="5" type="ORF">JOC31_000969</name>
</gene>
<evidence type="ECO:0000256" key="1">
    <source>
        <dbReference type="ARBA" id="ARBA00010443"/>
    </source>
</evidence>
<evidence type="ECO:0000259" key="4">
    <source>
        <dbReference type="Pfam" id="PF24894"/>
    </source>
</evidence>
<dbReference type="EMBL" id="JAFBEI010000017">
    <property type="protein sequence ID" value="MBM7636150.1"/>
    <property type="molecule type" value="Genomic_DNA"/>
</dbReference>
<feature type="domain" description="Nucleotidyl transferase" evidence="3">
    <location>
        <begin position="22"/>
        <end position="256"/>
    </location>
</feature>
<dbReference type="InterPro" id="IPR011831">
    <property type="entry name" value="ADP-Glc_PPase"/>
</dbReference>
<protein>
    <submittedName>
        <fullName evidence="5">Glucose-1-phosphate adenylyltransferase</fullName>
        <ecNumber evidence="5">2.7.7.27</ecNumber>
    </submittedName>
</protein>
<dbReference type="InterPro" id="IPR011004">
    <property type="entry name" value="Trimer_LpxA-like_sf"/>
</dbReference>
<keyword evidence="5" id="KW-0548">Nucleotidyltransferase</keyword>
<evidence type="ECO:0000313" key="6">
    <source>
        <dbReference type="Proteomes" id="UP000809081"/>
    </source>
</evidence>
<keyword evidence="6" id="KW-1185">Reference proteome</keyword>
<dbReference type="Pfam" id="PF00483">
    <property type="entry name" value="NTP_transferase"/>
    <property type="match status" value="1"/>
</dbReference>
<name>A0ABS2PL40_9STRE</name>
<keyword evidence="2" id="KW-0320">Glycogen biosynthesis</keyword>
<reference evidence="5 6" key="1">
    <citation type="submission" date="2021-01" db="EMBL/GenBank/DDBJ databases">
        <title>Genomic Encyclopedia of Type Strains, Phase IV (KMG-IV): sequencing the most valuable type-strain genomes for metagenomic binning, comparative biology and taxonomic classification.</title>
        <authorList>
            <person name="Goeker M."/>
        </authorList>
    </citation>
    <scope>NUCLEOTIDE SEQUENCE [LARGE SCALE GENOMIC DNA]</scope>
    <source>
        <strain evidence="5 6">DSM 27513</strain>
    </source>
</reference>
<dbReference type="EC" id="2.7.7.27" evidence="5"/>
<keyword evidence="5" id="KW-0808">Transferase</keyword>
<dbReference type="PANTHER" id="PTHR43523:SF6">
    <property type="entry name" value="GLYCOGEN BIOSYNTHESIS PROTEIN GLGD"/>
    <property type="match status" value="1"/>
</dbReference>
<dbReference type="Pfam" id="PF24894">
    <property type="entry name" value="Hexapep_GlmU"/>
    <property type="match status" value="1"/>
</dbReference>
<dbReference type="Proteomes" id="UP000809081">
    <property type="component" value="Unassembled WGS sequence"/>
</dbReference>
<dbReference type="InterPro" id="IPR011832">
    <property type="entry name" value="GlgDAde_trans"/>
</dbReference>
<dbReference type="Gene3D" id="2.160.10.10">
    <property type="entry name" value="Hexapeptide repeat proteins"/>
    <property type="match status" value="1"/>
</dbReference>
<sequence length="377" mass="42060">MKSDKYTAILGNTVGYPDMGALTANRPLASLPFDGKYRLIDFQLSSLANAGVRSIYGIFRGQNIRSVFDHIRSGREWGLNTLLSHYFLGFYNTSDESEFVDADYYEQILNYLKRSGSDQTIYMSCDILCNINLQQVIHLHNANKRQITVVYKKMLKADCSPANELLAVDETDAVVGKADIDKTDEPVPMSADIYVVNTSWLITKMEEEASKENPRKIRHLLRELILTDGALAFEHTGYLSNICSVDSYYKANMDMLDPQKFYALFYGNQKVYTKVKNEESTYFATESIVKNSQFASGSVIQGQVEHSIVSRSCQVHEESKVYKSVLFPKVSVGKGASIAYAIIDKGVAIPEGVTLKGSPDNPLVIGKGQKITGDIIQ</sequence>
<dbReference type="RefSeq" id="WP_205017043.1">
    <property type="nucleotide sequence ID" value="NZ_JAFBEI010000017.1"/>
</dbReference>
<accession>A0ABS2PL40</accession>
<evidence type="ECO:0000256" key="2">
    <source>
        <dbReference type="ARBA" id="ARBA00023056"/>
    </source>
</evidence>
<evidence type="ECO:0000259" key="3">
    <source>
        <dbReference type="Pfam" id="PF00483"/>
    </source>
</evidence>
<dbReference type="SUPFAM" id="SSF53448">
    <property type="entry name" value="Nucleotide-diphospho-sugar transferases"/>
    <property type="match status" value="1"/>
</dbReference>
<organism evidence="5 6">
    <name type="scientific">Streptococcus saliviloxodontae</name>
    <dbReference type="NCBI Taxonomy" id="1349416"/>
    <lineage>
        <taxon>Bacteria</taxon>
        <taxon>Bacillati</taxon>
        <taxon>Bacillota</taxon>
        <taxon>Bacilli</taxon>
        <taxon>Lactobacillales</taxon>
        <taxon>Streptococcaceae</taxon>
        <taxon>Streptococcus</taxon>
    </lineage>
</organism>
<comment type="similarity">
    <text evidence="1">Belongs to the bacterial/plant glucose-1-phosphate adenylyltransferase family.</text>
</comment>
<proteinExistence type="inferred from homology"/>
<dbReference type="PANTHER" id="PTHR43523">
    <property type="entry name" value="GLUCOSE-1-PHOSPHATE ADENYLYLTRANSFERASE-RELATED"/>
    <property type="match status" value="1"/>
</dbReference>
<dbReference type="InterPro" id="IPR029044">
    <property type="entry name" value="Nucleotide-diphossugar_trans"/>
</dbReference>
<dbReference type="InterPro" id="IPR056818">
    <property type="entry name" value="GlmU/GlgC-like_hexapep"/>
</dbReference>
<feature type="domain" description="Glucose-1-phosphate adenylyltransferase/Bifunctional protein GlmU-like C-terminal hexapeptide" evidence="4">
    <location>
        <begin position="286"/>
        <end position="354"/>
    </location>
</feature>
<dbReference type="InterPro" id="IPR005835">
    <property type="entry name" value="NTP_transferase_dom"/>
</dbReference>
<dbReference type="SUPFAM" id="SSF51161">
    <property type="entry name" value="Trimeric LpxA-like enzymes"/>
    <property type="match status" value="1"/>
</dbReference>